<comment type="subcellular location">
    <subcellularLocation>
        <location evidence="1">Membrane</location>
        <topology evidence="1">Multi-pass membrane protein</topology>
    </subcellularLocation>
</comment>
<keyword evidence="4 5" id="KW-0472">Membrane</keyword>
<reference evidence="6" key="1">
    <citation type="journal article" date="2014" name="Genome Biol. Evol.">
        <title>Pangenome evidence for extensive interdomain horizontal transfer affecting lineage core and shell genes in uncultured planktonic thaumarchaeota and euryarchaeota.</title>
        <authorList>
            <person name="Deschamps P."/>
            <person name="Zivanovic Y."/>
            <person name="Moreira D."/>
            <person name="Rodriguez-Valera F."/>
            <person name="Lopez-Garcia P."/>
        </authorList>
    </citation>
    <scope>NUCLEOTIDE SEQUENCE</scope>
</reference>
<name>A0A075GCX7_9EURY</name>
<evidence type="ECO:0000256" key="1">
    <source>
        <dbReference type="ARBA" id="ARBA00004141"/>
    </source>
</evidence>
<evidence type="ECO:0008006" key="7">
    <source>
        <dbReference type="Google" id="ProtNLM"/>
    </source>
</evidence>
<keyword evidence="2 5" id="KW-0812">Transmembrane</keyword>
<feature type="transmembrane region" description="Helical" evidence="5">
    <location>
        <begin position="21"/>
        <end position="41"/>
    </location>
</feature>
<evidence type="ECO:0000313" key="6">
    <source>
        <dbReference type="EMBL" id="AIF01135.1"/>
    </source>
</evidence>
<keyword evidence="3 5" id="KW-1133">Transmembrane helix</keyword>
<dbReference type="Pfam" id="PF09685">
    <property type="entry name" value="MamF_MmsF"/>
    <property type="match status" value="1"/>
</dbReference>
<dbReference type="AlphaFoldDB" id="A0A075GCX7"/>
<dbReference type="InterPro" id="IPR019109">
    <property type="entry name" value="MamF_MmsF"/>
</dbReference>
<accession>A0A075GCX7</accession>
<feature type="transmembrane region" description="Helical" evidence="5">
    <location>
        <begin position="61"/>
        <end position="94"/>
    </location>
</feature>
<evidence type="ECO:0000256" key="3">
    <source>
        <dbReference type="ARBA" id="ARBA00022989"/>
    </source>
</evidence>
<sequence length="121" mass="13580">MDERPPVVHLGGKTPDRAAGTLSHILGPVTGFLAPLIIYAIRSPNLKEEDPLLESHLVESLNASLTFLIALIIHSFLMMLCIGFVTFIAHWILYIVWAINANSALQAGREYRYPFTYRFLV</sequence>
<organism evidence="6">
    <name type="scientific">uncultured marine group II/III euryarchaeote KM3_141_E04</name>
    <dbReference type="NCBI Taxonomy" id="1457878"/>
    <lineage>
        <taxon>Archaea</taxon>
        <taxon>Methanobacteriati</taxon>
        <taxon>Methanobacteriota</taxon>
        <taxon>environmental samples</taxon>
    </lineage>
</organism>
<protein>
    <recommendedName>
        <fullName evidence="7">DUF4870 domain-containing protein</fullName>
    </recommendedName>
</protein>
<evidence type="ECO:0000256" key="5">
    <source>
        <dbReference type="SAM" id="Phobius"/>
    </source>
</evidence>
<evidence type="ECO:0000256" key="2">
    <source>
        <dbReference type="ARBA" id="ARBA00022692"/>
    </source>
</evidence>
<proteinExistence type="predicted"/>
<dbReference type="EMBL" id="KF900613">
    <property type="protein sequence ID" value="AIF01135.1"/>
    <property type="molecule type" value="Genomic_DNA"/>
</dbReference>
<evidence type="ECO:0000256" key="4">
    <source>
        <dbReference type="ARBA" id="ARBA00023136"/>
    </source>
</evidence>